<reference evidence="2" key="1">
    <citation type="journal article" date="2018" name="Sci. Rep.">
        <title>Lignite coal burning seam in the remote Altai Mountains harbors a hydrogen-driven thermophilic microbial community.</title>
        <authorList>
            <person name="Kadnikov V.V."/>
            <person name="Mardanov A.V."/>
            <person name="Ivasenko D.A."/>
            <person name="Antsiferov D.V."/>
            <person name="Beletsky A.V."/>
            <person name="Karnachuk O.V."/>
            <person name="Ravin N.V."/>
        </authorList>
    </citation>
    <scope>NUCLEOTIDE SEQUENCE [LARGE SCALE GENOMIC DNA]</scope>
</reference>
<gene>
    <name evidence="1" type="ORF">BSOLF_2068</name>
</gene>
<proteinExistence type="predicted"/>
<comment type="caution">
    <text evidence="1">The sequence shown here is derived from an EMBL/GenBank/DDBJ whole genome shotgun (WGS) entry which is preliminary data.</text>
</comment>
<sequence length="53" mass="5819">MITGNVADETRCLPNLWTELKAGETDDFFAGTIDTFNALFVLCHLASGEVLKE</sequence>
<protein>
    <submittedName>
        <fullName evidence="1">Uncharacterized protein</fullName>
    </submittedName>
</protein>
<evidence type="ECO:0000313" key="2">
    <source>
        <dbReference type="Proteomes" id="UP000244338"/>
    </source>
</evidence>
<name>A0A2R6Y3G4_9BACL</name>
<evidence type="ECO:0000313" key="1">
    <source>
        <dbReference type="EMBL" id="PTQ57198.1"/>
    </source>
</evidence>
<organism evidence="1 2">
    <name type="scientific">Candidatus Carbonibacillus altaicus</name>
    <dbReference type="NCBI Taxonomy" id="2163959"/>
    <lineage>
        <taxon>Bacteria</taxon>
        <taxon>Bacillati</taxon>
        <taxon>Bacillota</taxon>
        <taxon>Bacilli</taxon>
        <taxon>Bacillales</taxon>
        <taxon>Candidatus Carbonibacillus</taxon>
    </lineage>
</organism>
<dbReference type="EMBL" id="PEBX01000011">
    <property type="protein sequence ID" value="PTQ57198.1"/>
    <property type="molecule type" value="Genomic_DNA"/>
</dbReference>
<accession>A0A2R6Y3G4</accession>
<dbReference type="Proteomes" id="UP000244338">
    <property type="component" value="Unassembled WGS sequence"/>
</dbReference>
<dbReference type="AlphaFoldDB" id="A0A2R6Y3G4"/>